<reference evidence="3" key="1">
    <citation type="submission" date="2025-08" db="UniProtKB">
        <authorList>
            <consortium name="Ensembl"/>
        </authorList>
    </citation>
    <scope>IDENTIFICATION</scope>
</reference>
<name>A0A8C3XPW1_CHESE</name>
<feature type="compositionally biased region" description="Polar residues" evidence="1">
    <location>
        <begin position="430"/>
        <end position="439"/>
    </location>
</feature>
<dbReference type="InterPro" id="IPR011993">
    <property type="entry name" value="PH-like_dom_sf"/>
</dbReference>
<dbReference type="AlphaFoldDB" id="A0A8C3XPW1"/>
<feature type="region of interest" description="Disordered" evidence="1">
    <location>
        <begin position="411"/>
        <end position="452"/>
    </location>
</feature>
<dbReference type="InterPro" id="IPR001849">
    <property type="entry name" value="PH_domain"/>
</dbReference>
<accession>A0A8C3XPW1</accession>
<dbReference type="SUPFAM" id="SSF55550">
    <property type="entry name" value="SH2 domain"/>
    <property type="match status" value="1"/>
</dbReference>
<proteinExistence type="predicted"/>
<feature type="region of interest" description="Disordered" evidence="1">
    <location>
        <begin position="323"/>
        <end position="342"/>
    </location>
</feature>
<dbReference type="PROSITE" id="PS50003">
    <property type="entry name" value="PH_DOMAIN"/>
    <property type="match status" value="1"/>
</dbReference>
<dbReference type="SUPFAM" id="SSF50729">
    <property type="entry name" value="PH domain-like"/>
    <property type="match status" value="1"/>
</dbReference>
<dbReference type="InterPro" id="IPR039111">
    <property type="entry name" value="STAP1/STAP2"/>
</dbReference>
<dbReference type="InterPro" id="IPR036860">
    <property type="entry name" value="SH2_dom_sf"/>
</dbReference>
<reference evidence="3" key="2">
    <citation type="submission" date="2025-09" db="UniProtKB">
        <authorList>
            <consortium name="Ensembl"/>
        </authorList>
    </citation>
    <scope>IDENTIFICATION</scope>
</reference>
<dbReference type="Proteomes" id="UP000694403">
    <property type="component" value="Unplaced"/>
</dbReference>
<evidence type="ECO:0000313" key="4">
    <source>
        <dbReference type="Proteomes" id="UP000694403"/>
    </source>
</evidence>
<feature type="domain" description="PH" evidence="2">
    <location>
        <begin position="59"/>
        <end position="160"/>
    </location>
</feature>
<evidence type="ECO:0000259" key="2">
    <source>
        <dbReference type="PROSITE" id="PS50003"/>
    </source>
</evidence>
<dbReference type="GO" id="GO:0035591">
    <property type="term" value="F:signaling adaptor activity"/>
    <property type="evidence" value="ECO:0007669"/>
    <property type="project" value="InterPro"/>
</dbReference>
<dbReference type="PANTHER" id="PTHR16186">
    <property type="entry name" value="SIGNAL-TRANSDUCING ADAPTOR PROTEIN-RELATED"/>
    <property type="match status" value="1"/>
</dbReference>
<sequence length="480" mass="52728">MGGPGPGCKTPTTPALFSACASCSGTPGRSLPCALGPARPGMALLPPPRGAKPKPSQPPHYYEGFLEKRGPQDKGYKKYWTGLRGLTLYFYNASRDVQYVEKVDLDTFVSLTDSYLRSGPRASDDGVGLSLKLRGQEVKLKAESLEAREMWKGFILTVVEMKVPSNLTLLPGHIYMMSEALSKEQERRAQLSQRRPASALDYELMEEEMPDCYFKVSRTEAQVLLERNPDCGNMLLRPGGDGKSISVTTRQMLNGAPVVKHYRVSCVGQQYVIDVEQPHHCFSLADVVEYFVSNTKKTLMPLSLDEDYAEKLEFVETDKENGESVWEASMPPCPKPPKAGAKADAMIPPSFRKNPLAKPPAPPPGFEEEEEEDEEQTYMNDEDVAAITGTKPKPACPTVGAVKVIWERGGQTKALPVPTTKPAAKGPCTRTPSSPSSALHQRKHGSSSSRQATLWVGDLSADISEELARKLQERRANLEN</sequence>
<dbReference type="Pfam" id="PF00169">
    <property type="entry name" value="PH"/>
    <property type="match status" value="1"/>
</dbReference>
<keyword evidence="4" id="KW-1185">Reference proteome</keyword>
<dbReference type="Gene3D" id="2.30.29.30">
    <property type="entry name" value="Pleckstrin-homology domain (PH domain)/Phosphotyrosine-binding domain (PTB)"/>
    <property type="match status" value="1"/>
</dbReference>
<dbReference type="PANTHER" id="PTHR16186:SF11">
    <property type="entry name" value="SIGNAL-TRANSDUCING ADAPTOR PROTEIN 2"/>
    <property type="match status" value="1"/>
</dbReference>
<dbReference type="Ensembl" id="ENSCSRT00000014444.1">
    <property type="protein sequence ID" value="ENSCSRP00000013863.1"/>
    <property type="gene ID" value="ENSCSRG00000010602.1"/>
</dbReference>
<dbReference type="SMART" id="SM00233">
    <property type="entry name" value="PH"/>
    <property type="match status" value="1"/>
</dbReference>
<evidence type="ECO:0000256" key="1">
    <source>
        <dbReference type="SAM" id="MobiDB-lite"/>
    </source>
</evidence>
<organism evidence="3 4">
    <name type="scientific">Chelydra serpentina</name>
    <name type="common">Snapping turtle</name>
    <name type="synonym">Testudo serpentina</name>
    <dbReference type="NCBI Taxonomy" id="8475"/>
    <lineage>
        <taxon>Eukaryota</taxon>
        <taxon>Metazoa</taxon>
        <taxon>Chordata</taxon>
        <taxon>Craniata</taxon>
        <taxon>Vertebrata</taxon>
        <taxon>Euteleostomi</taxon>
        <taxon>Archelosauria</taxon>
        <taxon>Testudinata</taxon>
        <taxon>Testudines</taxon>
        <taxon>Cryptodira</taxon>
        <taxon>Durocryptodira</taxon>
        <taxon>Americhelydia</taxon>
        <taxon>Chelydroidea</taxon>
        <taxon>Chelydridae</taxon>
        <taxon>Chelydra</taxon>
    </lineage>
</organism>
<feature type="region of interest" description="Disordered" evidence="1">
    <location>
        <begin position="350"/>
        <end position="376"/>
    </location>
</feature>
<protein>
    <submittedName>
        <fullName evidence="3">Signal transducing adaptor family member 2</fullName>
    </submittedName>
</protein>
<feature type="compositionally biased region" description="Acidic residues" evidence="1">
    <location>
        <begin position="366"/>
        <end position="376"/>
    </location>
</feature>
<evidence type="ECO:0000313" key="3">
    <source>
        <dbReference type="Ensembl" id="ENSCSRP00000013863.1"/>
    </source>
</evidence>
<dbReference type="Gene3D" id="3.30.505.10">
    <property type="entry name" value="SH2 domain"/>
    <property type="match status" value="1"/>
</dbReference>